<dbReference type="OrthoDB" id="9808360at2"/>
<organism evidence="2 3">
    <name type="scientific">Enemella evansiae</name>
    <dbReference type="NCBI Taxonomy" id="2016499"/>
    <lineage>
        <taxon>Bacteria</taxon>
        <taxon>Bacillati</taxon>
        <taxon>Actinomycetota</taxon>
        <taxon>Actinomycetes</taxon>
        <taxon>Propionibacteriales</taxon>
        <taxon>Propionibacteriaceae</taxon>
        <taxon>Enemella</taxon>
    </lineage>
</organism>
<dbReference type="InterPro" id="IPR000944">
    <property type="entry name" value="Tscrpt_reg_Rrf2"/>
</dbReference>
<dbReference type="PANTHER" id="PTHR33221">
    <property type="entry name" value="WINGED HELIX-TURN-HELIX TRANSCRIPTIONAL REGULATOR, RRF2 FAMILY"/>
    <property type="match status" value="1"/>
</dbReference>
<evidence type="ECO:0000313" key="3">
    <source>
        <dbReference type="Proteomes" id="UP000215896"/>
    </source>
</evidence>
<dbReference type="Gene3D" id="1.10.10.10">
    <property type="entry name" value="Winged helix-like DNA-binding domain superfamily/Winged helix DNA-binding domain"/>
    <property type="match status" value="1"/>
</dbReference>
<sequence length="153" mass="16011">MRLEVTRRAELAVQAITVLTERGRLKSGALAAALDTTPGFVAQVVNPLVKAGFVRSEPGPSGGYLLHPEAGRLSVLEVIEAVDGPTDTGQCVVVDRPCGGLTPCVVHQAWSRARGALLHDLANTPAASWQARLPGTDGRKTHEHSDSGHPAIG</sequence>
<dbReference type="EMBL" id="NMVO01000001">
    <property type="protein sequence ID" value="OYO17480.1"/>
    <property type="molecule type" value="Genomic_DNA"/>
</dbReference>
<dbReference type="SUPFAM" id="SSF46785">
    <property type="entry name" value="Winged helix' DNA-binding domain"/>
    <property type="match status" value="1"/>
</dbReference>
<gene>
    <name evidence="2" type="ORF">CGZ94_00795</name>
</gene>
<feature type="compositionally biased region" description="Basic and acidic residues" evidence="1">
    <location>
        <begin position="137"/>
        <end position="147"/>
    </location>
</feature>
<dbReference type="InterPro" id="IPR036390">
    <property type="entry name" value="WH_DNA-bd_sf"/>
</dbReference>
<evidence type="ECO:0000313" key="2">
    <source>
        <dbReference type="EMBL" id="OYO17480.1"/>
    </source>
</evidence>
<evidence type="ECO:0000256" key="1">
    <source>
        <dbReference type="SAM" id="MobiDB-lite"/>
    </source>
</evidence>
<dbReference type="GO" id="GO:0003700">
    <property type="term" value="F:DNA-binding transcription factor activity"/>
    <property type="evidence" value="ECO:0007669"/>
    <property type="project" value="TreeGrafter"/>
</dbReference>
<proteinExistence type="predicted"/>
<dbReference type="Proteomes" id="UP000215896">
    <property type="component" value="Unassembled WGS sequence"/>
</dbReference>
<comment type="caution">
    <text evidence="2">The sequence shown here is derived from an EMBL/GenBank/DDBJ whole genome shotgun (WGS) entry which is preliminary data.</text>
</comment>
<feature type="region of interest" description="Disordered" evidence="1">
    <location>
        <begin position="129"/>
        <end position="153"/>
    </location>
</feature>
<protein>
    <submittedName>
        <fullName evidence="2">Rrf2 family transcriptional regulator</fullName>
    </submittedName>
</protein>
<name>A0A255GNT7_9ACTN</name>
<dbReference type="AlphaFoldDB" id="A0A255GNT7"/>
<dbReference type="Pfam" id="PF02082">
    <property type="entry name" value="Rrf2"/>
    <property type="match status" value="1"/>
</dbReference>
<dbReference type="GO" id="GO:0005829">
    <property type="term" value="C:cytosol"/>
    <property type="evidence" value="ECO:0007669"/>
    <property type="project" value="TreeGrafter"/>
</dbReference>
<reference evidence="2 3" key="1">
    <citation type="submission" date="2017-07" db="EMBL/GenBank/DDBJ databases">
        <title>Draft whole genome sequences of clinical Proprionibacteriaceae strains.</title>
        <authorList>
            <person name="Bernier A.-M."/>
            <person name="Bernard K."/>
            <person name="Domingo M.-C."/>
        </authorList>
    </citation>
    <scope>NUCLEOTIDE SEQUENCE [LARGE SCALE GENOMIC DNA]</scope>
    <source>
        <strain evidence="2 3">NML 030167</strain>
    </source>
</reference>
<accession>A0A255GNT7</accession>
<keyword evidence="3" id="KW-1185">Reference proteome</keyword>
<dbReference type="PANTHER" id="PTHR33221:SF15">
    <property type="entry name" value="HTH-TYPE TRANSCRIPTIONAL REGULATOR YWGB-RELATED"/>
    <property type="match status" value="1"/>
</dbReference>
<dbReference type="PROSITE" id="PS51197">
    <property type="entry name" value="HTH_RRF2_2"/>
    <property type="match status" value="1"/>
</dbReference>
<dbReference type="InterPro" id="IPR036388">
    <property type="entry name" value="WH-like_DNA-bd_sf"/>
</dbReference>